<accession>A0ACC2XWM0</accession>
<dbReference type="Proteomes" id="UP001234202">
    <property type="component" value="Unassembled WGS sequence"/>
</dbReference>
<reference evidence="1" key="1">
    <citation type="submission" date="2023-04" db="EMBL/GenBank/DDBJ databases">
        <title>Draft Genome sequencing of Naganishia species isolated from polar environments using Oxford Nanopore Technology.</title>
        <authorList>
            <person name="Leo P."/>
            <person name="Venkateswaran K."/>
        </authorList>
    </citation>
    <scope>NUCLEOTIDE SEQUENCE</scope>
    <source>
        <strain evidence="1">DBVPG 5303</strain>
    </source>
</reference>
<gene>
    <name evidence="1" type="ORF">QFC24_001072</name>
</gene>
<comment type="caution">
    <text evidence="1">The sequence shown here is derived from an EMBL/GenBank/DDBJ whole genome shotgun (WGS) entry which is preliminary data.</text>
</comment>
<name>A0ACC2XWM0_9TREE</name>
<evidence type="ECO:0000313" key="2">
    <source>
        <dbReference type="Proteomes" id="UP001234202"/>
    </source>
</evidence>
<protein>
    <submittedName>
        <fullName evidence="1">Uncharacterized protein</fullName>
    </submittedName>
</protein>
<keyword evidence="2" id="KW-1185">Reference proteome</keyword>
<evidence type="ECO:0000313" key="1">
    <source>
        <dbReference type="EMBL" id="KAJ9127662.1"/>
    </source>
</evidence>
<sequence length="196" mass="22594">MGHLLLICQSAEPEAIEIVESHLKKIRKRHRTSIETCAYYDHGLQSACIDVFDSYKSGTDSFNTMFALLDLLVWRRNPRKDESLKKWKEVKEGEEVEITTYSKQVKPFVKTPFIFRPAGFFQVHVQAANGTQQNHSLYGELLKYLGTKGRDAAVKAEKRENRDLFLCYEDVRLTITYPEEGQQALDELNTLVCLSE</sequence>
<dbReference type="EMBL" id="JASBWV010000002">
    <property type="protein sequence ID" value="KAJ9127662.1"/>
    <property type="molecule type" value="Genomic_DNA"/>
</dbReference>
<organism evidence="1 2">
    <name type="scientific">Naganishia onofrii</name>
    <dbReference type="NCBI Taxonomy" id="1851511"/>
    <lineage>
        <taxon>Eukaryota</taxon>
        <taxon>Fungi</taxon>
        <taxon>Dikarya</taxon>
        <taxon>Basidiomycota</taxon>
        <taxon>Agaricomycotina</taxon>
        <taxon>Tremellomycetes</taxon>
        <taxon>Filobasidiales</taxon>
        <taxon>Filobasidiaceae</taxon>
        <taxon>Naganishia</taxon>
    </lineage>
</organism>
<proteinExistence type="predicted"/>